<dbReference type="PROSITE" id="PS50294">
    <property type="entry name" value="WD_REPEATS_REGION"/>
    <property type="match status" value="8"/>
</dbReference>
<dbReference type="InterPro" id="IPR036322">
    <property type="entry name" value="WD40_repeat_dom_sf"/>
</dbReference>
<dbReference type="InterPro" id="IPR020472">
    <property type="entry name" value="WD40_PAC1"/>
</dbReference>
<keyword evidence="10" id="KW-1185">Reference proteome</keyword>
<dbReference type="InterPro" id="IPR001680">
    <property type="entry name" value="WD40_rpt"/>
</dbReference>
<feature type="domain" description="NACHT" evidence="8">
    <location>
        <begin position="198"/>
        <end position="347"/>
    </location>
</feature>
<dbReference type="PANTHER" id="PTHR22847:SF637">
    <property type="entry name" value="WD REPEAT DOMAIN 5B"/>
    <property type="match status" value="1"/>
</dbReference>
<keyword evidence="3" id="KW-0175">Coiled coil</keyword>
<feature type="repeat" description="WD" evidence="7">
    <location>
        <begin position="758"/>
        <end position="799"/>
    </location>
</feature>
<keyword evidence="1 7" id="KW-0853">WD repeat</keyword>
<evidence type="ECO:0000259" key="8">
    <source>
        <dbReference type="PROSITE" id="PS50837"/>
    </source>
</evidence>
<feature type="repeat" description="WD" evidence="7">
    <location>
        <begin position="968"/>
        <end position="1009"/>
    </location>
</feature>
<dbReference type="Proteomes" id="UP001281614">
    <property type="component" value="Unassembled WGS sequence"/>
</dbReference>
<evidence type="ECO:0000313" key="9">
    <source>
        <dbReference type="EMBL" id="KAK2739647.1"/>
    </source>
</evidence>
<dbReference type="GO" id="GO:0005634">
    <property type="term" value="C:nucleus"/>
    <property type="evidence" value="ECO:0007669"/>
    <property type="project" value="TreeGrafter"/>
</dbReference>
<dbReference type="Gene3D" id="3.40.50.300">
    <property type="entry name" value="P-loop containing nucleotide triphosphate hydrolases"/>
    <property type="match status" value="1"/>
</dbReference>
<comment type="caution">
    <text evidence="9">The sequence shown here is derived from an EMBL/GenBank/DDBJ whole genome shotgun (WGS) entry which is preliminary data.</text>
</comment>
<evidence type="ECO:0000256" key="7">
    <source>
        <dbReference type="PROSITE-ProRule" id="PRU00221"/>
    </source>
</evidence>
<evidence type="ECO:0000256" key="2">
    <source>
        <dbReference type="ARBA" id="ARBA00022737"/>
    </source>
</evidence>
<dbReference type="SMART" id="SM00320">
    <property type="entry name" value="WD40"/>
    <property type="match status" value="8"/>
</dbReference>
<evidence type="ECO:0000256" key="1">
    <source>
        <dbReference type="ARBA" id="ARBA00022574"/>
    </source>
</evidence>
<sequence>MAEALGIAGTVLAIAELSAKIGSYCVEYCKAVKNARNDIERIRVEIDSLQDIASNALELLEGPRGAQLKASRRLAVAVRRAESRLKLLEVELRPSSARQALSRMRIRALKWPFKSKEIEGVVKDIEQCTRTLSFGLQLDIAVGVLDIDEKLALDKLPTAPGASYDSQAEELSATCLPDTRVELLQKIRAWANDPTSQAVFWLKGMAGTGKSTVSRTVAQEMAEHRQLGASFFFKRGEADRSNASKVFTTMALQLVSHLPMLAQHVKEVIDAEPRIYDKRLQDQFEKLIFEPLLKVQRQPYNNRYVIIVVDALDECERDDHIKTVVRLLCRVKDIRSPRLKVFITSRPELPVRLGFSQDAVKGTYDDFLLHEIPQSIVEHDLSAFLLHELEKIRADYNSDVSGDRQLPPTWPDQSDIKTLVMMAVPLFIFAATTCRFLTQRKFGDPRHQLRQVLKYKIGTGSSEVDLQSKLELTYQPALEQQLTELSSFDQEKVIEQFRRIVGPIVILKSPLSTTALEKLLGIPRHVIDGRLDMLHSVLSIPQSSTSPVRLLHLSFRDFLVDPKQQSRNRFWVDERRTHRQLAAKCLALLNQSLHEDMCDLRAPATLRATVDVQKINKDLTPEVQYACLHWTYHTDQAGDSESLARDVDDFLRSHFLHWLETLSLMGRAFDSLSLLKSLQNKLTISCEGELRHFLSDAARFIRLNLFAIDAAPLQLYSSAIVFAPHESIVRQTFEGKVPSWILLRPHADMNWDQCLQKFQGHSDYVRSVAFSHDSTLVASASGDKTGRIWHADTGECTEELKGHSDYVRSVAFSHNSTLVASASDDKTVRIWHADTGECTEELKGHSRSVRSVAFSHDSTLVASASDDKTVRIWHADTGECMQELKGHSNSVNSVAFSHNSKLVASASDDKTVRIWHADMGECTQELKGHSNCVNSVAFSHDSMLVASASDDKTVRIWHADTGEYTEELKGHSSSINSVAFSHDSKLVASASWDKTVRIWHVDTGECTEELKGHSNGVNSVAFSHDSTLVASASVDKMVRIWHADTGECMQALKGHSSSVNLVAFSHDSTLVASASSDYTVRIWHADTGECTQAVNIGRVTQTLSFEPSNAYLRTDKATIAMDKASLRQSVWKIISEHDTTRLRIDIGISPDGSWITWHDQNLLWLPVEFRPSCSALLGSTLAIGCPSGRVVVLRLANP</sequence>
<dbReference type="PRINTS" id="PR00320">
    <property type="entry name" value="GPROTEINBRPT"/>
</dbReference>
<accession>A0AAE0D1W5</accession>
<dbReference type="Gene3D" id="2.130.10.10">
    <property type="entry name" value="YVTN repeat-like/Quinoprotein amine dehydrogenase"/>
    <property type="match status" value="4"/>
</dbReference>
<feature type="repeat" description="WD" evidence="7">
    <location>
        <begin position="1010"/>
        <end position="1051"/>
    </location>
</feature>
<keyword evidence="2" id="KW-0677">Repeat</keyword>
<dbReference type="SUPFAM" id="SSF101908">
    <property type="entry name" value="Putative isomerase YbhE"/>
    <property type="match status" value="1"/>
</dbReference>
<feature type="repeat" description="WD" evidence="7">
    <location>
        <begin position="842"/>
        <end position="883"/>
    </location>
</feature>
<name>A0AAE0D1W5_COLKA</name>
<dbReference type="PROSITE" id="PS50082">
    <property type="entry name" value="WD_REPEATS_2"/>
    <property type="match status" value="8"/>
</dbReference>
<dbReference type="GO" id="GO:1990234">
    <property type="term" value="C:transferase complex"/>
    <property type="evidence" value="ECO:0007669"/>
    <property type="project" value="UniProtKB-ARBA"/>
</dbReference>
<dbReference type="EMBL" id="VYYT01000363">
    <property type="protein sequence ID" value="KAK2739647.1"/>
    <property type="molecule type" value="Genomic_DNA"/>
</dbReference>
<dbReference type="SUPFAM" id="SSF50978">
    <property type="entry name" value="WD40 repeat-like"/>
    <property type="match status" value="1"/>
</dbReference>
<reference evidence="9" key="1">
    <citation type="submission" date="2023-02" db="EMBL/GenBank/DDBJ databases">
        <title>Colletotrichum kahawae CIFC_Que2 genome sequencing and assembly.</title>
        <authorList>
            <person name="Baroncelli R."/>
        </authorList>
    </citation>
    <scope>NUCLEOTIDE SEQUENCE</scope>
    <source>
        <strain evidence="9">CIFC_Que2</strain>
    </source>
</reference>
<dbReference type="InterPro" id="IPR007111">
    <property type="entry name" value="NACHT_NTPase"/>
</dbReference>
<evidence type="ECO:0000256" key="3">
    <source>
        <dbReference type="ARBA" id="ARBA00023054"/>
    </source>
</evidence>
<feature type="repeat" description="WD" evidence="7">
    <location>
        <begin position="926"/>
        <end position="967"/>
    </location>
</feature>
<dbReference type="InterPro" id="IPR015943">
    <property type="entry name" value="WD40/YVTN_repeat-like_dom_sf"/>
</dbReference>
<dbReference type="InterPro" id="IPR027417">
    <property type="entry name" value="P-loop_NTPase"/>
</dbReference>
<dbReference type="Pfam" id="PF00400">
    <property type="entry name" value="WD40"/>
    <property type="match status" value="8"/>
</dbReference>
<evidence type="ECO:0000256" key="5">
    <source>
        <dbReference type="ARBA" id="ARBA00039789"/>
    </source>
</evidence>
<dbReference type="Pfam" id="PF24883">
    <property type="entry name" value="NPHP3_N"/>
    <property type="match status" value="1"/>
</dbReference>
<comment type="similarity">
    <text evidence="4">Belongs to the WD repeat MDV1/CAF4 family.</text>
</comment>
<dbReference type="InterPro" id="IPR056884">
    <property type="entry name" value="NPHP3-like_N"/>
</dbReference>
<dbReference type="SUPFAM" id="SSF52540">
    <property type="entry name" value="P-loop containing nucleoside triphosphate hydrolases"/>
    <property type="match status" value="1"/>
</dbReference>
<evidence type="ECO:0000256" key="6">
    <source>
        <dbReference type="ARBA" id="ARBA00043913"/>
    </source>
</evidence>
<gene>
    <name evidence="9" type="ORF">CKAH01_18663</name>
</gene>
<feature type="repeat" description="WD" evidence="7">
    <location>
        <begin position="884"/>
        <end position="925"/>
    </location>
</feature>
<dbReference type="PROSITE" id="PS50837">
    <property type="entry name" value="NACHT"/>
    <property type="match status" value="1"/>
</dbReference>
<feature type="repeat" description="WD" evidence="7">
    <location>
        <begin position="800"/>
        <end position="841"/>
    </location>
</feature>
<dbReference type="PANTHER" id="PTHR22847">
    <property type="entry name" value="WD40 REPEAT PROTEIN"/>
    <property type="match status" value="1"/>
</dbReference>
<protein>
    <recommendedName>
        <fullName evidence="5">Mitochondrial division protein 1</fullName>
    </recommendedName>
</protein>
<evidence type="ECO:0000256" key="4">
    <source>
        <dbReference type="ARBA" id="ARBA00038415"/>
    </source>
</evidence>
<comment type="function">
    <text evidence="6">Involved in mitochondrial fission. Acts as an adapter protein required to form mitochondrial fission complexes. Formation of these complexes is required to promote constriction and fission of the mitochondrial compartment at a late step in mitochondrial division.</text>
</comment>
<evidence type="ECO:0000313" key="10">
    <source>
        <dbReference type="Proteomes" id="UP001281614"/>
    </source>
</evidence>
<organism evidence="9 10">
    <name type="scientific">Colletotrichum kahawae</name>
    <name type="common">Coffee berry disease fungus</name>
    <dbReference type="NCBI Taxonomy" id="34407"/>
    <lineage>
        <taxon>Eukaryota</taxon>
        <taxon>Fungi</taxon>
        <taxon>Dikarya</taxon>
        <taxon>Ascomycota</taxon>
        <taxon>Pezizomycotina</taxon>
        <taxon>Sordariomycetes</taxon>
        <taxon>Hypocreomycetidae</taxon>
        <taxon>Glomerellales</taxon>
        <taxon>Glomerellaceae</taxon>
        <taxon>Colletotrichum</taxon>
        <taxon>Colletotrichum gloeosporioides species complex</taxon>
    </lineage>
</organism>
<dbReference type="CDD" id="cd00200">
    <property type="entry name" value="WD40"/>
    <property type="match status" value="1"/>
</dbReference>
<dbReference type="AlphaFoldDB" id="A0AAE0D1W5"/>
<proteinExistence type="inferred from homology"/>
<feature type="repeat" description="WD" evidence="7">
    <location>
        <begin position="1052"/>
        <end position="1093"/>
    </location>
</feature>